<accession>C1BIS5</accession>
<proteinExistence type="evidence at transcript level"/>
<organism evidence="2">
    <name type="scientific">Osmerus mordax</name>
    <name type="common">Rainbow smelt</name>
    <name type="synonym">Atherina mordax</name>
    <dbReference type="NCBI Taxonomy" id="8014"/>
    <lineage>
        <taxon>Eukaryota</taxon>
        <taxon>Metazoa</taxon>
        <taxon>Chordata</taxon>
        <taxon>Craniata</taxon>
        <taxon>Vertebrata</taxon>
        <taxon>Euteleostomi</taxon>
        <taxon>Actinopterygii</taxon>
        <taxon>Neopterygii</taxon>
        <taxon>Teleostei</taxon>
        <taxon>Stomiati</taxon>
        <taxon>Osmeriformes</taxon>
        <taxon>Osmeridae</taxon>
        <taxon>Osmerus</taxon>
    </lineage>
</organism>
<feature type="region of interest" description="Disordered" evidence="1">
    <location>
        <begin position="148"/>
        <end position="201"/>
    </location>
</feature>
<reference evidence="2" key="1">
    <citation type="submission" date="2009-03" db="EMBL/GenBank/DDBJ databases">
        <title>Osmerus mordax full-length cDNAs.</title>
        <authorList>
            <person name="von Schalburg K."/>
            <person name="Leong J."/>
            <person name="Cooper G."/>
            <person name="Davidson W.S."/>
            <person name="Koop B.F."/>
        </authorList>
    </citation>
    <scope>NUCLEOTIDE SEQUENCE</scope>
    <source>
        <tissue evidence="2">Brain</tissue>
    </source>
</reference>
<gene>
    <name evidence="2" type="primary">GCP5</name>
</gene>
<evidence type="ECO:0000256" key="1">
    <source>
        <dbReference type="SAM" id="MobiDB-lite"/>
    </source>
</evidence>
<dbReference type="AlphaFoldDB" id="C1BIS5"/>
<sequence length="309" mass="35341">MDHWTQFEKDTEKETRNLITCISGIQDEEDQNFQMALKFAWSNFRFHRYLDVDSHKVQRSISGIYEKLMVHSDTSKAESWRSLTEDFLNSPLPNTDETNTDAHHSVLSLLLLLSNSPLKSNYSERPRVKEAEKQDDFDWAKYLMEGVDIDRGPFPDTPEWSEEESEEEASQQPLSRDDSGIQVDRTPQEDQENSTKTVPVSWTVGEPDARAWLEQHVVTPYWAGHAHRFPHSLHLHSNLLNVWDQLCTLGHGGCDCPCCSKITHVIAHEAGDDVTVDDVTVCTEEKTYCTAREGTGIREIQTESLLYSA</sequence>
<feature type="compositionally biased region" description="Acidic residues" evidence="1">
    <location>
        <begin position="159"/>
        <end position="169"/>
    </location>
</feature>
<name>C1BIS5_OSMMO</name>
<dbReference type="InterPro" id="IPR059169">
    <property type="entry name" value="GCP5_N_ext"/>
</dbReference>
<protein>
    <submittedName>
        <fullName evidence="2">Gamma-tubulin complex component 5</fullName>
    </submittedName>
</protein>
<dbReference type="EMBL" id="BT074504">
    <property type="protein sequence ID" value="ACO08928.1"/>
    <property type="molecule type" value="mRNA"/>
</dbReference>
<dbReference type="CDD" id="cd22572">
    <property type="entry name" value="GCP5_NTD"/>
    <property type="match status" value="1"/>
</dbReference>
<evidence type="ECO:0000313" key="2">
    <source>
        <dbReference type="EMBL" id="ACO08928.1"/>
    </source>
</evidence>